<dbReference type="SUPFAM" id="SSF141072">
    <property type="entry name" value="CalX-like"/>
    <property type="match status" value="3"/>
</dbReference>
<dbReference type="InterPro" id="IPR001343">
    <property type="entry name" value="Hemolysn_Ca-bd"/>
</dbReference>
<dbReference type="InterPro" id="IPR018511">
    <property type="entry name" value="Hemolysin-typ_Ca-bd_CS"/>
</dbReference>
<protein>
    <submittedName>
        <fullName evidence="5">Calx-beta domain-containing protein</fullName>
    </submittedName>
</protein>
<feature type="non-terminal residue" evidence="5">
    <location>
        <position position="1"/>
    </location>
</feature>
<dbReference type="RefSeq" id="WP_281268248.1">
    <property type="nucleotide sequence ID" value="NZ_QPJY01000004.1"/>
</dbReference>
<evidence type="ECO:0000313" key="5">
    <source>
        <dbReference type="EMBL" id="RCX30694.1"/>
    </source>
</evidence>
<dbReference type="AlphaFoldDB" id="A0A369CFS8"/>
<dbReference type="GO" id="GO:0005509">
    <property type="term" value="F:calcium ion binding"/>
    <property type="evidence" value="ECO:0007669"/>
    <property type="project" value="InterPro"/>
</dbReference>
<feature type="domain" description="Calx-beta" evidence="4">
    <location>
        <begin position="255"/>
        <end position="344"/>
    </location>
</feature>
<evidence type="ECO:0000313" key="6">
    <source>
        <dbReference type="Proteomes" id="UP000252707"/>
    </source>
</evidence>
<dbReference type="InterPro" id="IPR038081">
    <property type="entry name" value="CalX-like_sf"/>
</dbReference>
<dbReference type="PROSITE" id="PS00330">
    <property type="entry name" value="HEMOLYSIN_CALCIUM"/>
    <property type="match status" value="1"/>
</dbReference>
<dbReference type="Gene3D" id="2.150.10.10">
    <property type="entry name" value="Serralysin-like metalloprotease, C-terminal"/>
    <property type="match status" value="1"/>
</dbReference>
<dbReference type="Gene3D" id="2.60.40.2030">
    <property type="match status" value="3"/>
</dbReference>
<dbReference type="InterPro" id="IPR003644">
    <property type="entry name" value="Calx_beta"/>
</dbReference>
<evidence type="ECO:0000259" key="4">
    <source>
        <dbReference type="Pfam" id="PF03160"/>
    </source>
</evidence>
<accession>A0A369CFS8</accession>
<evidence type="ECO:0000256" key="2">
    <source>
        <dbReference type="ARBA" id="ARBA00022737"/>
    </source>
</evidence>
<gene>
    <name evidence="5" type="ORF">DFQ59_104130</name>
</gene>
<dbReference type="Proteomes" id="UP000252707">
    <property type="component" value="Unassembled WGS sequence"/>
</dbReference>
<reference evidence="5 6" key="1">
    <citation type="submission" date="2018-07" db="EMBL/GenBank/DDBJ databases">
        <title>Genomic Encyclopedia of Type Strains, Phase IV (KMG-IV): sequencing the most valuable type-strain genomes for metagenomic binning, comparative biology and taxonomic classification.</title>
        <authorList>
            <person name="Goeker M."/>
        </authorList>
    </citation>
    <scope>NUCLEOTIDE SEQUENCE [LARGE SCALE GENOMIC DNA]</scope>
    <source>
        <strain evidence="5 6">DSM 26407</strain>
    </source>
</reference>
<evidence type="ECO:0000256" key="1">
    <source>
        <dbReference type="ARBA" id="ARBA00022729"/>
    </source>
</evidence>
<dbReference type="Pfam" id="PF00353">
    <property type="entry name" value="HemolysinCabind"/>
    <property type="match status" value="1"/>
</dbReference>
<dbReference type="PRINTS" id="PR00313">
    <property type="entry name" value="CABNDNGRPT"/>
</dbReference>
<dbReference type="GO" id="GO:0016020">
    <property type="term" value="C:membrane"/>
    <property type="evidence" value="ECO:0007669"/>
    <property type="project" value="InterPro"/>
</dbReference>
<feature type="domain" description="Calx-beta" evidence="4">
    <location>
        <begin position="133"/>
        <end position="227"/>
    </location>
</feature>
<keyword evidence="1" id="KW-0732">Signal</keyword>
<comment type="caution">
    <text evidence="5">The sequence shown here is derived from an EMBL/GenBank/DDBJ whole genome shotgun (WGS) entry which is preliminary data.</text>
</comment>
<sequence length="678" mass="68793">LPTISIADAGTVSEGTTLAYVVSLNGASDQAVTADLGFAGTGTATGGSDYEVKFYADAGLTTEITSVTFNPGDTSQTVYVKTFNNDPPYNEVNETVDVSLSNISGANAGDVNATGTLTDGTLPTISIADAGTVSEGTTLAYVVSLNGASDQAVTADLGFAGSGTATGGSDYEVKFYADAGLTTEITSVTFNPGDTSQTVYVKTFNNDPPYNEVNETVDVSLSNISGANAGDVNATGTLTDGTLPTINISDAGPVEEGGVLAYTVSLNGASDQAVTADLAFSGGTADGTDYVTKFYADAGLTTEITSVTFNPGDTSQTVYVQTINNDPPYSEPDETVDVSLSNISGASAGDTLGVGTITDSSQANFLNGSLITNSNVTVQQTILTFVEENNPFKSYSKYILLDAQGQEGNLNQDVGFDINPDNTYAVSLEASAGTKTIVTDFSLEGVTIIDKNTQLDPQGTDVGGHKHFAITAAIDPEPGTNLVQPPVLSTDGTSGGDTLSDPSASVINYLYGAGGADTLNGGAGIDFLNGGGGADQVYGNGGNDILVYDAVDTVIDGGAGIDLLRIDGNPTANSTVDLTGKTSIHNIEGILITDDADSLASVGTTVKLSAADVLNFTDGNNVLHVMGNPGDYLDIGLTSGNADGWSTSGVPDVNGFVTYTAANGATLLVEDGTQVSVI</sequence>
<keyword evidence="6" id="KW-1185">Reference proteome</keyword>
<evidence type="ECO:0000256" key="3">
    <source>
        <dbReference type="ARBA" id="ARBA00022837"/>
    </source>
</evidence>
<dbReference type="GO" id="GO:0007154">
    <property type="term" value="P:cell communication"/>
    <property type="evidence" value="ECO:0007669"/>
    <property type="project" value="InterPro"/>
</dbReference>
<keyword evidence="2" id="KW-0677">Repeat</keyword>
<proteinExistence type="predicted"/>
<dbReference type="EMBL" id="QPJY01000004">
    <property type="protein sequence ID" value="RCX30694.1"/>
    <property type="molecule type" value="Genomic_DNA"/>
</dbReference>
<feature type="domain" description="Calx-beta" evidence="4">
    <location>
        <begin position="12"/>
        <end position="106"/>
    </location>
</feature>
<dbReference type="Pfam" id="PF03160">
    <property type="entry name" value="Calx-beta"/>
    <property type="match status" value="3"/>
</dbReference>
<organism evidence="5 6">
    <name type="scientific">Thioalbus denitrificans</name>
    <dbReference type="NCBI Taxonomy" id="547122"/>
    <lineage>
        <taxon>Bacteria</taxon>
        <taxon>Pseudomonadati</taxon>
        <taxon>Pseudomonadota</taxon>
        <taxon>Gammaproteobacteria</taxon>
        <taxon>Chromatiales</taxon>
        <taxon>Ectothiorhodospiraceae</taxon>
        <taxon>Thioalbus</taxon>
    </lineage>
</organism>
<dbReference type="InterPro" id="IPR011049">
    <property type="entry name" value="Serralysin-like_metalloprot_C"/>
</dbReference>
<name>A0A369CFS8_9GAMM</name>
<keyword evidence="3" id="KW-0106">Calcium</keyword>